<feature type="domain" description="Ubiquitin-like protease family profile" evidence="10">
    <location>
        <begin position="12"/>
        <end position="175"/>
    </location>
</feature>
<keyword evidence="4" id="KW-0812">Transmembrane</keyword>
<keyword evidence="4" id="KW-1134">Transmembrane beta strand</keyword>
<organism evidence="11 12">
    <name type="scientific">Sarcoptes scabiei</name>
    <name type="common">Itch mite</name>
    <name type="synonym">Acarus scabiei</name>
    <dbReference type="NCBI Taxonomy" id="52283"/>
    <lineage>
        <taxon>Eukaryota</taxon>
        <taxon>Metazoa</taxon>
        <taxon>Ecdysozoa</taxon>
        <taxon>Arthropoda</taxon>
        <taxon>Chelicerata</taxon>
        <taxon>Arachnida</taxon>
        <taxon>Acari</taxon>
        <taxon>Acariformes</taxon>
        <taxon>Sarcoptiformes</taxon>
        <taxon>Astigmata</taxon>
        <taxon>Psoroptidia</taxon>
        <taxon>Sarcoptoidea</taxon>
        <taxon>Sarcoptidae</taxon>
        <taxon>Sarcoptinae</taxon>
        <taxon>Sarcoptes</taxon>
    </lineage>
</organism>
<dbReference type="Gene3D" id="3.40.395.10">
    <property type="entry name" value="Adenoviral Proteinase, Chain A"/>
    <property type="match status" value="1"/>
</dbReference>
<dbReference type="InterPro" id="IPR038765">
    <property type="entry name" value="Papain-like_cys_pep_sf"/>
</dbReference>
<dbReference type="InterPro" id="IPR023614">
    <property type="entry name" value="Porin_dom_sf"/>
</dbReference>
<dbReference type="PROSITE" id="PS50600">
    <property type="entry name" value="ULP_PROTEASE"/>
    <property type="match status" value="1"/>
</dbReference>
<evidence type="ECO:0000256" key="6">
    <source>
        <dbReference type="ARBA" id="ARBA00022787"/>
    </source>
</evidence>
<evidence type="ECO:0000256" key="5">
    <source>
        <dbReference type="ARBA" id="ARBA00022670"/>
    </source>
</evidence>
<accession>A0A132A7N5</accession>
<evidence type="ECO:0000256" key="9">
    <source>
        <dbReference type="ARBA" id="ARBA00023114"/>
    </source>
</evidence>
<keyword evidence="8" id="KW-0788">Thiol protease</keyword>
<dbReference type="PRINTS" id="PR00185">
    <property type="entry name" value="EUKARYTPORIN"/>
</dbReference>
<proteinExistence type="inferred from homology"/>
<comment type="caution">
    <text evidence="11">The sequence shown here is derived from an EMBL/GenBank/DDBJ whole genome shotgun (WGS) entry which is preliminary data.</text>
</comment>
<evidence type="ECO:0000256" key="3">
    <source>
        <dbReference type="ARBA" id="ARBA00007780"/>
    </source>
</evidence>
<keyword evidence="7" id="KW-0378">Hydrolase</keyword>
<evidence type="ECO:0000256" key="8">
    <source>
        <dbReference type="ARBA" id="ARBA00022807"/>
    </source>
</evidence>
<dbReference type="SUPFAM" id="SSF54001">
    <property type="entry name" value="Cysteine proteinases"/>
    <property type="match status" value="1"/>
</dbReference>
<evidence type="ECO:0000313" key="12">
    <source>
        <dbReference type="Proteomes" id="UP000616769"/>
    </source>
</evidence>
<sequence>MSNSIVLSYHDAIIRQSDYRLLNSREWINDSLIEFWFEYLTNDLFKDYQNKLLCISPSLSQLIKLTASHEDILCLLAALEVPTKHLILIPINDSTSDSYISGTHWSLLVYNAEQERFEHYDSAMSNNLSDADNIARKFRSIFFKDADKKIFTGSCHLQKNSYDCGIHLICNAKAICEQNLLAFADLGKQARDVFSKNFHFGKVKFDCKSQTQNKVEFNVSGVSDNDNGRVSANFETKYFLKDRNCLLKQKWTTENNLISEVQFDDYFAKGSRFILNTNLEPQSGKKSFALKSSMKGDYFNANTNFDFDPLKNGAKVNSALVLGYRSNYLHSFMTNISLRSHRTDGKKYSGSVFHKVSPDLDVAINIAFESAETASNLGIGCLYRMDPDTHLKANVNNKNKIGLALIRKLNPGITVSLCAMIDGKNFNHGGHRIGMGIDICA</sequence>
<dbReference type="EMBL" id="JXLN01011123">
    <property type="protein sequence ID" value="KPM06879.1"/>
    <property type="molecule type" value="Genomic_DNA"/>
</dbReference>
<reference evidence="11 12" key="1">
    <citation type="journal article" date="2015" name="Parasit. Vectors">
        <title>Draft genome of the scabies mite.</title>
        <authorList>
            <person name="Rider S.D.Jr."/>
            <person name="Morgan M.S."/>
            <person name="Arlian L.G."/>
        </authorList>
    </citation>
    <scope>NUCLEOTIDE SEQUENCE [LARGE SCALE GENOMIC DNA]</scope>
    <source>
        <strain evidence="11">Arlian Lab</strain>
    </source>
</reference>
<dbReference type="GO" id="GO:0005741">
    <property type="term" value="C:mitochondrial outer membrane"/>
    <property type="evidence" value="ECO:0007669"/>
    <property type="project" value="UniProtKB-SubCell"/>
</dbReference>
<keyword evidence="6" id="KW-0496">Mitochondrion</keyword>
<dbReference type="GO" id="GO:0046930">
    <property type="term" value="C:pore complex"/>
    <property type="evidence" value="ECO:0007669"/>
    <property type="project" value="UniProtKB-KW"/>
</dbReference>
<evidence type="ECO:0000256" key="7">
    <source>
        <dbReference type="ARBA" id="ARBA00022801"/>
    </source>
</evidence>
<dbReference type="PANTHER" id="PTHR46468">
    <property type="entry name" value="SENTRIN-SPECIFIC PROTEASE 8"/>
    <property type="match status" value="1"/>
</dbReference>
<dbReference type="Gene3D" id="2.40.160.10">
    <property type="entry name" value="Porin"/>
    <property type="match status" value="1"/>
</dbReference>
<keyword evidence="4" id="KW-0472">Membrane</keyword>
<comment type="subcellular location">
    <subcellularLocation>
        <location evidence="1">Mitochondrion outer membrane</location>
    </subcellularLocation>
</comment>
<evidence type="ECO:0000313" key="11">
    <source>
        <dbReference type="EMBL" id="KPM06879.1"/>
    </source>
</evidence>
<dbReference type="AlphaFoldDB" id="A0A132A7N5"/>
<dbReference type="GO" id="GO:0015288">
    <property type="term" value="F:porin activity"/>
    <property type="evidence" value="ECO:0007669"/>
    <property type="project" value="UniProtKB-KW"/>
</dbReference>
<protein>
    <submittedName>
        <fullName evidence="11">Eukaryotic porin-like protein</fullName>
    </submittedName>
</protein>
<dbReference type="InterPro" id="IPR027246">
    <property type="entry name" value="Porin_Euk/Tom40"/>
</dbReference>
<comment type="similarity">
    <text evidence="3">Belongs to the eukaryotic mitochondrial porin family.</text>
</comment>
<dbReference type="GO" id="GO:0006508">
    <property type="term" value="P:proteolysis"/>
    <property type="evidence" value="ECO:0007669"/>
    <property type="project" value="UniProtKB-KW"/>
</dbReference>
<dbReference type="InterPro" id="IPR044613">
    <property type="entry name" value="Nep1/2-like"/>
</dbReference>
<dbReference type="CDD" id="cd07306">
    <property type="entry name" value="Porin3_VDAC"/>
    <property type="match status" value="1"/>
</dbReference>
<dbReference type="Proteomes" id="UP000616769">
    <property type="component" value="Unassembled WGS sequence"/>
</dbReference>
<keyword evidence="9" id="KW-0813">Transport</keyword>
<evidence type="ECO:0000259" key="10">
    <source>
        <dbReference type="PROSITE" id="PS50600"/>
    </source>
</evidence>
<keyword evidence="9" id="KW-0406">Ion transport</keyword>
<dbReference type="Pfam" id="PF01459">
    <property type="entry name" value="Porin_3"/>
    <property type="match status" value="1"/>
</dbReference>
<evidence type="ECO:0000256" key="4">
    <source>
        <dbReference type="ARBA" id="ARBA00022452"/>
    </source>
</evidence>
<dbReference type="GO" id="GO:0008308">
    <property type="term" value="F:voltage-gated monoatomic anion channel activity"/>
    <property type="evidence" value="ECO:0007669"/>
    <property type="project" value="InterPro"/>
</dbReference>
<dbReference type="VEuPathDB" id="VectorBase:SSCA002424"/>
<dbReference type="InterPro" id="IPR003653">
    <property type="entry name" value="Peptidase_C48_C"/>
</dbReference>
<name>A0A132A7N5_SARSC</name>
<gene>
    <name evidence="11" type="ORF">QR98_0053590</name>
</gene>
<dbReference type="GO" id="GO:0019784">
    <property type="term" value="F:deNEDDylase activity"/>
    <property type="evidence" value="ECO:0007669"/>
    <property type="project" value="InterPro"/>
</dbReference>
<keyword evidence="9" id="KW-0626">Porin</keyword>
<evidence type="ECO:0000256" key="2">
    <source>
        <dbReference type="ARBA" id="ARBA00005234"/>
    </source>
</evidence>
<dbReference type="GO" id="GO:0000338">
    <property type="term" value="P:protein deneddylation"/>
    <property type="evidence" value="ECO:0007669"/>
    <property type="project" value="TreeGrafter"/>
</dbReference>
<keyword evidence="6" id="KW-1000">Mitochondrion outer membrane</keyword>
<dbReference type="PANTHER" id="PTHR46468:SF1">
    <property type="entry name" value="SENTRIN-SPECIFIC PROTEASE 8"/>
    <property type="match status" value="1"/>
</dbReference>
<comment type="similarity">
    <text evidence="2">Belongs to the peptidase C48 family.</text>
</comment>
<evidence type="ECO:0000256" key="1">
    <source>
        <dbReference type="ARBA" id="ARBA00004294"/>
    </source>
</evidence>
<dbReference type="GO" id="GO:0008234">
    <property type="term" value="F:cysteine-type peptidase activity"/>
    <property type="evidence" value="ECO:0007669"/>
    <property type="project" value="UniProtKB-KW"/>
</dbReference>
<dbReference type="OrthoDB" id="7827681at2759"/>
<dbReference type="InterPro" id="IPR001925">
    <property type="entry name" value="Porin_Euk"/>
</dbReference>
<keyword evidence="5" id="KW-0645">Protease</keyword>